<dbReference type="GO" id="GO:0016787">
    <property type="term" value="F:hydrolase activity"/>
    <property type="evidence" value="ECO:0007669"/>
    <property type="project" value="UniProtKB-KW"/>
</dbReference>
<dbReference type="Gene3D" id="3.40.50.1820">
    <property type="entry name" value="alpha/beta hydrolase"/>
    <property type="match status" value="1"/>
</dbReference>
<dbReference type="SUPFAM" id="SSF53474">
    <property type="entry name" value="alpha/beta-Hydrolases"/>
    <property type="match status" value="1"/>
</dbReference>
<organism evidence="4">
    <name type="scientific">Eiseniibacteriota bacterium</name>
    <dbReference type="NCBI Taxonomy" id="2212470"/>
    <lineage>
        <taxon>Bacteria</taxon>
        <taxon>Candidatus Eiseniibacteriota</taxon>
    </lineage>
</organism>
<gene>
    <name evidence="4" type="ORF">ENR23_01055</name>
</gene>
<dbReference type="PANTHER" id="PTHR43358:SF4">
    <property type="entry name" value="ALPHA_BETA HYDROLASE FOLD-1 DOMAIN-CONTAINING PROTEIN"/>
    <property type="match status" value="1"/>
</dbReference>
<reference evidence="4" key="1">
    <citation type="journal article" date="2020" name="mSystems">
        <title>Genome- and Community-Level Interaction Insights into Carbon Utilization and Element Cycling Functions of Hydrothermarchaeota in Hydrothermal Sediment.</title>
        <authorList>
            <person name="Zhou Z."/>
            <person name="Liu Y."/>
            <person name="Xu W."/>
            <person name="Pan J."/>
            <person name="Luo Z.H."/>
            <person name="Li M."/>
        </authorList>
    </citation>
    <scope>NUCLEOTIDE SEQUENCE [LARGE SCALE GENOMIC DNA]</scope>
    <source>
        <strain evidence="4">SpSt-381</strain>
    </source>
</reference>
<proteinExistence type="predicted"/>
<keyword evidence="2" id="KW-0812">Transmembrane</keyword>
<evidence type="ECO:0000256" key="1">
    <source>
        <dbReference type="SAM" id="MobiDB-lite"/>
    </source>
</evidence>
<keyword evidence="2" id="KW-0472">Membrane</keyword>
<keyword evidence="4" id="KW-0378">Hydrolase</keyword>
<feature type="compositionally biased region" description="Low complexity" evidence="1">
    <location>
        <begin position="350"/>
        <end position="376"/>
    </location>
</feature>
<evidence type="ECO:0000313" key="4">
    <source>
        <dbReference type="EMBL" id="HGZ42010.1"/>
    </source>
</evidence>
<feature type="domain" description="Xaa-Pro dipeptidyl-peptidase-like" evidence="3">
    <location>
        <begin position="142"/>
        <end position="302"/>
    </location>
</feature>
<feature type="compositionally biased region" description="Low complexity" evidence="1">
    <location>
        <begin position="1"/>
        <end position="22"/>
    </location>
</feature>
<dbReference type="EMBL" id="DSQF01000002">
    <property type="protein sequence ID" value="HGZ42010.1"/>
    <property type="molecule type" value="Genomic_DNA"/>
</dbReference>
<dbReference type="Pfam" id="PF02129">
    <property type="entry name" value="Peptidase_S15"/>
    <property type="match status" value="1"/>
</dbReference>
<protein>
    <submittedName>
        <fullName evidence="4">Alpha/beta fold hydrolase</fullName>
    </submittedName>
</protein>
<feature type="transmembrane region" description="Helical" evidence="2">
    <location>
        <begin position="56"/>
        <end position="79"/>
    </location>
</feature>
<comment type="caution">
    <text evidence="4">The sequence shown here is derived from an EMBL/GenBank/DDBJ whole genome shotgun (WGS) entry which is preliminary data.</text>
</comment>
<dbReference type="InterPro" id="IPR052920">
    <property type="entry name" value="DNA-binding_regulatory"/>
</dbReference>
<dbReference type="PANTHER" id="PTHR43358">
    <property type="entry name" value="ALPHA/BETA-HYDROLASE"/>
    <property type="match status" value="1"/>
</dbReference>
<sequence length="376" mass="39295">MPKTGSSGPSPSTSGRGGSPSPAERAAGRPRPVRGDADDGRDGAAGGRRRRAGPRLAHGLTLAVSSFAAFAAGSLWLALYPPVPRDLDGAPDLDRVARRVAIPVGRDALDGWVLEGPRRTVIVVFHGYGRDHARAWRYGDFLHRAGYDVIAVDFRSSRARDRRPTTLGAHELADAAATLAWVRAQPAFRGHRVALLGESLGASVALVTAARDPQVAAVVADCPFASGRRALEDTFAWWTRLPGAPLAALLRVAARAATGHDPGALDVLAAAESLRATPLLLIHAQDDDRMRPAQAEDLWRAAGAKDERWLVPGGHNEGWQRDPNGYARRVLAFLERPAGAGTARGGAGARGAAAAHAAGAAPGGRAAPSARRGAAR</sequence>
<feature type="region of interest" description="Disordered" evidence="1">
    <location>
        <begin position="1"/>
        <end position="52"/>
    </location>
</feature>
<name>A0A832I2B0_UNCEI</name>
<evidence type="ECO:0000256" key="2">
    <source>
        <dbReference type="SAM" id="Phobius"/>
    </source>
</evidence>
<feature type="region of interest" description="Disordered" evidence="1">
    <location>
        <begin position="342"/>
        <end position="376"/>
    </location>
</feature>
<accession>A0A832I2B0</accession>
<dbReference type="InterPro" id="IPR029058">
    <property type="entry name" value="AB_hydrolase_fold"/>
</dbReference>
<feature type="compositionally biased region" description="Basic and acidic residues" evidence="1">
    <location>
        <begin position="33"/>
        <end position="42"/>
    </location>
</feature>
<dbReference type="InterPro" id="IPR000383">
    <property type="entry name" value="Xaa-Pro-like_dom"/>
</dbReference>
<dbReference type="AlphaFoldDB" id="A0A832I2B0"/>
<evidence type="ECO:0000259" key="3">
    <source>
        <dbReference type="Pfam" id="PF02129"/>
    </source>
</evidence>
<keyword evidence="2" id="KW-1133">Transmembrane helix</keyword>